<evidence type="ECO:0000256" key="6">
    <source>
        <dbReference type="SAM" id="Phobius"/>
    </source>
</evidence>
<dbReference type="EMBL" id="PVXO01000005">
    <property type="protein sequence ID" value="PRR80591.1"/>
    <property type="molecule type" value="Genomic_DNA"/>
</dbReference>
<feature type="transmembrane region" description="Helical" evidence="6">
    <location>
        <begin position="7"/>
        <end position="25"/>
    </location>
</feature>
<evidence type="ECO:0000256" key="4">
    <source>
        <dbReference type="ARBA" id="ARBA00022989"/>
    </source>
</evidence>
<organism evidence="8 9">
    <name type="scientific">Clostridium liquoris</name>
    <dbReference type="NCBI Taxonomy" id="1289519"/>
    <lineage>
        <taxon>Bacteria</taxon>
        <taxon>Bacillati</taxon>
        <taxon>Bacillota</taxon>
        <taxon>Clostridia</taxon>
        <taxon>Eubacteriales</taxon>
        <taxon>Clostridiaceae</taxon>
        <taxon>Clostridium</taxon>
    </lineage>
</organism>
<evidence type="ECO:0000313" key="8">
    <source>
        <dbReference type="EMBL" id="PRR80591.1"/>
    </source>
</evidence>
<comment type="caution">
    <text evidence="8">The sequence shown here is derived from an EMBL/GenBank/DDBJ whole genome shotgun (WGS) entry which is preliminary data.</text>
</comment>
<dbReference type="PANTHER" id="PTHR33545:SF9">
    <property type="entry name" value="UPF0750 MEMBRANE PROTEIN YITE"/>
    <property type="match status" value="1"/>
</dbReference>
<dbReference type="Gene3D" id="3.30.70.120">
    <property type="match status" value="1"/>
</dbReference>
<keyword evidence="5 6" id="KW-0472">Membrane</keyword>
<dbReference type="Pfam" id="PF02588">
    <property type="entry name" value="YitT_membrane"/>
    <property type="match status" value="1"/>
</dbReference>
<dbReference type="RefSeq" id="WP_106062387.1">
    <property type="nucleotide sequence ID" value="NZ_PVXO01000005.1"/>
</dbReference>
<feature type="transmembrane region" description="Helical" evidence="6">
    <location>
        <begin position="56"/>
        <end position="75"/>
    </location>
</feature>
<name>A0A2T0B9L5_9CLOT</name>
<comment type="subcellular location">
    <subcellularLocation>
        <location evidence="1">Cell membrane</location>
        <topology evidence="1">Multi-pass membrane protein</topology>
    </subcellularLocation>
</comment>
<keyword evidence="4 6" id="KW-1133">Transmembrane helix</keyword>
<feature type="transmembrane region" description="Helical" evidence="6">
    <location>
        <begin position="31"/>
        <end position="49"/>
    </location>
</feature>
<keyword evidence="3 6" id="KW-0812">Transmembrane</keyword>
<evidence type="ECO:0000256" key="3">
    <source>
        <dbReference type="ARBA" id="ARBA00022692"/>
    </source>
</evidence>
<feature type="transmembrane region" description="Helical" evidence="6">
    <location>
        <begin position="106"/>
        <end position="125"/>
    </location>
</feature>
<dbReference type="CDD" id="cd16380">
    <property type="entry name" value="YitT_C"/>
    <property type="match status" value="1"/>
</dbReference>
<evidence type="ECO:0000256" key="2">
    <source>
        <dbReference type="ARBA" id="ARBA00022475"/>
    </source>
</evidence>
<dbReference type="PIRSF" id="PIRSF006483">
    <property type="entry name" value="Membrane_protein_YitT"/>
    <property type="match status" value="1"/>
</dbReference>
<protein>
    <recommendedName>
        <fullName evidence="7">DUF2179 domain-containing protein</fullName>
    </recommendedName>
</protein>
<dbReference type="InterPro" id="IPR051461">
    <property type="entry name" value="UPF0750_membrane"/>
</dbReference>
<gene>
    <name evidence="8" type="ORF">CLLI_01640</name>
</gene>
<dbReference type="GO" id="GO:0005886">
    <property type="term" value="C:plasma membrane"/>
    <property type="evidence" value="ECO:0007669"/>
    <property type="project" value="UniProtKB-SubCell"/>
</dbReference>
<evidence type="ECO:0000313" key="9">
    <source>
        <dbReference type="Proteomes" id="UP000239706"/>
    </source>
</evidence>
<dbReference type="OrthoDB" id="9779786at2"/>
<sequence length="284" mass="30875">MKKFREYFFITLGVLMVALATKFLLAPNKVAAGGVIGLAIIINNFFPFLDIGLLSLIMNGFLFIIAFIFIGSKFGGKTIYASLSLSGIIWFLDRTVTSNVPITNDLFLASIFGTVVSGIGMGIVFNQNASTGGTDIIAKILSKFINAPIGKSLLVVDFVITIFSALSFGIEIGLYSLLSVLVNGFIIDLIIEGLNVCKQIMVISPKNDSINKFIINELGRGCTIFTGIGGYTGNDTYVLYTVLSRREFIRLKEFIIEVDKKAFITVGDVHEVLGEGFKDISGEE</sequence>
<dbReference type="Proteomes" id="UP000239706">
    <property type="component" value="Unassembled WGS sequence"/>
</dbReference>
<keyword evidence="9" id="KW-1185">Reference proteome</keyword>
<dbReference type="InterPro" id="IPR015867">
    <property type="entry name" value="N-reg_PII/ATP_PRibTrfase_C"/>
</dbReference>
<reference evidence="8 9" key="1">
    <citation type="submission" date="2018-03" db="EMBL/GenBank/DDBJ databases">
        <title>Genome sequence of Clostridium liquoris DSM 100320.</title>
        <authorList>
            <person name="Poehlein A."/>
            <person name="Daniel R."/>
        </authorList>
    </citation>
    <scope>NUCLEOTIDE SEQUENCE [LARGE SCALE GENOMIC DNA]</scope>
    <source>
        <strain evidence="8 9">DSM 100320</strain>
    </source>
</reference>
<accession>A0A2T0B9L5</accession>
<keyword evidence="2" id="KW-1003">Cell membrane</keyword>
<dbReference type="PANTHER" id="PTHR33545">
    <property type="entry name" value="UPF0750 MEMBRANE PROTEIN YITT-RELATED"/>
    <property type="match status" value="1"/>
</dbReference>
<evidence type="ECO:0000256" key="1">
    <source>
        <dbReference type="ARBA" id="ARBA00004651"/>
    </source>
</evidence>
<dbReference type="AlphaFoldDB" id="A0A2T0B9L5"/>
<feature type="transmembrane region" description="Helical" evidence="6">
    <location>
        <begin position="145"/>
        <end position="166"/>
    </location>
</feature>
<dbReference type="InterPro" id="IPR019264">
    <property type="entry name" value="DUF2179"/>
</dbReference>
<evidence type="ECO:0000259" key="7">
    <source>
        <dbReference type="Pfam" id="PF10035"/>
    </source>
</evidence>
<dbReference type="InterPro" id="IPR003740">
    <property type="entry name" value="YitT"/>
</dbReference>
<proteinExistence type="predicted"/>
<dbReference type="Pfam" id="PF10035">
    <property type="entry name" value="DUF2179"/>
    <property type="match status" value="1"/>
</dbReference>
<feature type="domain" description="DUF2179" evidence="7">
    <location>
        <begin position="220"/>
        <end position="274"/>
    </location>
</feature>
<evidence type="ECO:0000256" key="5">
    <source>
        <dbReference type="ARBA" id="ARBA00023136"/>
    </source>
</evidence>